<feature type="transmembrane region" description="Helical" evidence="9">
    <location>
        <begin position="63"/>
        <end position="82"/>
    </location>
</feature>
<proteinExistence type="inferred from homology"/>
<comment type="caution">
    <text evidence="9">Lacks conserved residue(s) required for the propagation of feature annotation.</text>
</comment>
<dbReference type="PANTHER" id="PTHR33695">
    <property type="entry name" value="LIPOPROTEIN SIGNAL PEPTIDASE"/>
    <property type="match status" value="1"/>
</dbReference>
<dbReference type="PANTHER" id="PTHR33695:SF1">
    <property type="entry name" value="LIPOPROTEIN SIGNAL PEPTIDASE"/>
    <property type="match status" value="1"/>
</dbReference>
<evidence type="ECO:0000256" key="2">
    <source>
        <dbReference type="ARBA" id="ARBA00022475"/>
    </source>
</evidence>
<evidence type="ECO:0000313" key="13">
    <source>
        <dbReference type="Proteomes" id="UP000070505"/>
    </source>
</evidence>
<evidence type="ECO:0000256" key="10">
    <source>
        <dbReference type="RuleBase" id="RU004181"/>
    </source>
</evidence>
<evidence type="ECO:0000313" key="12">
    <source>
        <dbReference type="EMBL" id="KXI18945.1"/>
    </source>
</evidence>
<comment type="function">
    <text evidence="9">This protein specifically catalyzes the removal of signal peptides from prolipoproteins.</text>
</comment>
<organism evidence="12 13">
    <name type="scientific">Gardnerella vaginalis</name>
    <dbReference type="NCBI Taxonomy" id="2702"/>
    <lineage>
        <taxon>Bacteria</taxon>
        <taxon>Bacillati</taxon>
        <taxon>Actinomycetota</taxon>
        <taxon>Actinomycetes</taxon>
        <taxon>Bifidobacteriales</taxon>
        <taxon>Bifidobacteriaceae</taxon>
        <taxon>Gardnerella</taxon>
    </lineage>
</organism>
<comment type="similarity">
    <text evidence="1 9 10">Belongs to the peptidase A8 family.</text>
</comment>
<evidence type="ECO:0000256" key="8">
    <source>
        <dbReference type="ARBA" id="ARBA00023136"/>
    </source>
</evidence>
<evidence type="ECO:0000256" key="3">
    <source>
        <dbReference type="ARBA" id="ARBA00022670"/>
    </source>
</evidence>
<keyword evidence="8 9" id="KW-0472">Membrane</keyword>
<dbReference type="HAMAP" id="MF_00161">
    <property type="entry name" value="LspA"/>
    <property type="match status" value="1"/>
</dbReference>
<feature type="compositionally biased region" description="Basic and acidic residues" evidence="11">
    <location>
        <begin position="200"/>
        <end position="242"/>
    </location>
</feature>
<protein>
    <recommendedName>
        <fullName evidence="9">Lipoprotein signal peptidase</fullName>
        <ecNumber evidence="9">3.4.23.36</ecNumber>
    </recommendedName>
    <alternativeName>
        <fullName evidence="9">Prolipoprotein signal peptidase</fullName>
    </alternativeName>
    <alternativeName>
        <fullName evidence="9">Signal peptidase II</fullName>
        <shortName evidence="9">SPase II</shortName>
    </alternativeName>
</protein>
<dbReference type="GO" id="GO:0004190">
    <property type="term" value="F:aspartic-type endopeptidase activity"/>
    <property type="evidence" value="ECO:0007669"/>
    <property type="project" value="UniProtKB-UniRule"/>
</dbReference>
<evidence type="ECO:0000256" key="1">
    <source>
        <dbReference type="ARBA" id="ARBA00006139"/>
    </source>
</evidence>
<sequence length="242" mass="26425">MERLRVRAAVFALIVFAGVALDRITKIWALATLSDGRKVEILPRLLSLTLVRNPGASFGLGSSFTWVISILACAACGAMIAVLKRTKSLYWTFALALAFAGAFGNLIDRAQYADGFLDGKVVDFINYGWSVGNVADIELFVAALYIVLLVFVGLPLVEKSDNTIKDFAESNKSKDSEDSDSNFADFKESDSEDFNFANSDKSDSFEKSASKSDSFKNKFADSDSLDNDSKESCIDTHLDSEL</sequence>
<comment type="pathway">
    <text evidence="9">Protein modification; lipoprotein biosynthesis (signal peptide cleavage).</text>
</comment>
<name>A0A135ZBF9_GARVA</name>
<evidence type="ECO:0000256" key="5">
    <source>
        <dbReference type="ARBA" id="ARBA00022750"/>
    </source>
</evidence>
<feature type="transmembrane region" description="Helical" evidence="9">
    <location>
        <begin position="139"/>
        <end position="157"/>
    </location>
</feature>
<comment type="catalytic activity">
    <reaction evidence="9">
        <text>Release of signal peptides from bacterial membrane prolipoproteins. Hydrolyzes -Xaa-Yaa-Zaa-|-(S,diacylglyceryl)Cys-, in which Xaa is hydrophobic (preferably Leu), and Yaa (Ala or Ser) and Zaa (Gly or Ala) have small, neutral side chains.</text>
        <dbReference type="EC" id="3.4.23.36"/>
    </reaction>
</comment>
<dbReference type="UniPathway" id="UPA00665"/>
<dbReference type="PRINTS" id="PR00781">
    <property type="entry name" value="LIPOSIGPTASE"/>
</dbReference>
<dbReference type="Proteomes" id="UP000070505">
    <property type="component" value="Unassembled WGS sequence"/>
</dbReference>
<keyword evidence="3 9" id="KW-0645">Protease</keyword>
<keyword evidence="5 9" id="KW-0064">Aspartyl protease</keyword>
<feature type="active site" evidence="9">
    <location>
        <position position="123"/>
    </location>
</feature>
<dbReference type="EC" id="3.4.23.36" evidence="9"/>
<keyword evidence="2 9" id="KW-1003">Cell membrane</keyword>
<dbReference type="GO" id="GO:0005886">
    <property type="term" value="C:plasma membrane"/>
    <property type="evidence" value="ECO:0007669"/>
    <property type="project" value="UniProtKB-SubCell"/>
</dbReference>
<dbReference type="InterPro" id="IPR001872">
    <property type="entry name" value="Peptidase_A8"/>
</dbReference>
<dbReference type="GO" id="GO:0006508">
    <property type="term" value="P:proteolysis"/>
    <property type="evidence" value="ECO:0007669"/>
    <property type="project" value="UniProtKB-KW"/>
</dbReference>
<dbReference type="Pfam" id="PF01252">
    <property type="entry name" value="Peptidase_A8"/>
    <property type="match status" value="1"/>
</dbReference>
<evidence type="ECO:0000256" key="6">
    <source>
        <dbReference type="ARBA" id="ARBA00022801"/>
    </source>
</evidence>
<feature type="active site" evidence="9">
    <location>
        <position position="136"/>
    </location>
</feature>
<dbReference type="AlphaFoldDB" id="A0A135ZBF9"/>
<evidence type="ECO:0000256" key="4">
    <source>
        <dbReference type="ARBA" id="ARBA00022692"/>
    </source>
</evidence>
<comment type="caution">
    <text evidence="12">The sequence shown here is derived from an EMBL/GenBank/DDBJ whole genome shotgun (WGS) entry which is preliminary data.</text>
</comment>
<keyword evidence="7 9" id="KW-1133">Transmembrane helix</keyword>
<evidence type="ECO:0000256" key="11">
    <source>
        <dbReference type="SAM" id="MobiDB-lite"/>
    </source>
</evidence>
<dbReference type="PATRIC" id="fig|2702.101.peg.153"/>
<gene>
    <name evidence="9" type="primary">lspA</name>
    <name evidence="12" type="ORF">HMPREF3230_00154</name>
</gene>
<reference evidence="12 13" key="1">
    <citation type="submission" date="2016-02" db="EMBL/GenBank/DDBJ databases">
        <authorList>
            <person name="Wen L."/>
            <person name="He K."/>
            <person name="Yang H."/>
        </authorList>
    </citation>
    <scope>NUCLEOTIDE SEQUENCE [LARGE SCALE GENOMIC DNA]</scope>
    <source>
        <strain evidence="12 13">CMW7778B</strain>
    </source>
</reference>
<accession>A0A135ZBF9</accession>
<dbReference type="NCBIfam" id="NF011353">
    <property type="entry name" value="PRK14771.1"/>
    <property type="match status" value="1"/>
</dbReference>
<keyword evidence="6 9" id="KW-0378">Hydrolase</keyword>
<comment type="subcellular location">
    <subcellularLocation>
        <location evidence="9">Cell membrane</location>
        <topology evidence="9">Multi-pass membrane protein</topology>
    </subcellularLocation>
</comment>
<evidence type="ECO:0000256" key="7">
    <source>
        <dbReference type="ARBA" id="ARBA00022989"/>
    </source>
</evidence>
<feature type="transmembrane region" description="Helical" evidence="9">
    <location>
        <begin position="89"/>
        <end position="107"/>
    </location>
</feature>
<dbReference type="EMBL" id="LSRC01000006">
    <property type="protein sequence ID" value="KXI18945.1"/>
    <property type="molecule type" value="Genomic_DNA"/>
</dbReference>
<keyword evidence="4 9" id="KW-0812">Transmembrane</keyword>
<feature type="region of interest" description="Disordered" evidence="11">
    <location>
        <begin position="169"/>
        <end position="242"/>
    </location>
</feature>
<evidence type="ECO:0000256" key="9">
    <source>
        <dbReference type="HAMAP-Rule" id="MF_00161"/>
    </source>
</evidence>